<gene>
    <name evidence="1" type="ORF">BGZ96_007139</name>
</gene>
<dbReference type="Proteomes" id="UP001194696">
    <property type="component" value="Unassembled WGS sequence"/>
</dbReference>
<evidence type="ECO:0000313" key="1">
    <source>
        <dbReference type="EMBL" id="KAG0289249.1"/>
    </source>
</evidence>
<comment type="caution">
    <text evidence="1">The sequence shown here is derived from an EMBL/GenBank/DDBJ whole genome shotgun (WGS) entry which is preliminary data.</text>
</comment>
<accession>A0ABQ7K1Q6</accession>
<keyword evidence="2" id="KW-1185">Reference proteome</keyword>
<name>A0ABQ7K1Q6_9FUNG</name>
<protein>
    <submittedName>
        <fullName evidence="1">Uncharacterized protein</fullName>
    </submittedName>
</protein>
<evidence type="ECO:0000313" key="2">
    <source>
        <dbReference type="Proteomes" id="UP001194696"/>
    </source>
</evidence>
<sequence length="226" mass="25852">MTAADISTLTAALGGIQLGAAPTRRSATNTDRVELTEDLHWQIKETLLHYIEDYIFFLGDCPDKHDLLERSVSRFAARYRQQVFLEGQMNGGRLIEFEEECKREGCVYFIQVVPTAEGTERMEPKGNAEVHKTALFTLPPEKMHDQPLPMVELLANVVREILIAYRHDIWCSCPHPDGRGYSQLYRFPDLESVEPFTELMDKLIPTIEEWVDAVQDAHARIGHLLQ</sequence>
<reference evidence="1 2" key="1">
    <citation type="journal article" date="2020" name="Fungal Divers.">
        <title>Resolving the Mortierellaceae phylogeny through synthesis of multi-gene phylogenetics and phylogenomics.</title>
        <authorList>
            <person name="Vandepol N."/>
            <person name="Liber J."/>
            <person name="Desiro A."/>
            <person name="Na H."/>
            <person name="Kennedy M."/>
            <person name="Barry K."/>
            <person name="Grigoriev I.V."/>
            <person name="Miller A.N."/>
            <person name="O'Donnell K."/>
            <person name="Stajich J.E."/>
            <person name="Bonito G."/>
        </authorList>
    </citation>
    <scope>NUCLEOTIDE SEQUENCE [LARGE SCALE GENOMIC DNA]</scope>
    <source>
        <strain evidence="1 2">AD045</strain>
    </source>
</reference>
<proteinExistence type="predicted"/>
<organism evidence="1 2">
    <name type="scientific">Linnemannia gamsii</name>
    <dbReference type="NCBI Taxonomy" id="64522"/>
    <lineage>
        <taxon>Eukaryota</taxon>
        <taxon>Fungi</taxon>
        <taxon>Fungi incertae sedis</taxon>
        <taxon>Mucoromycota</taxon>
        <taxon>Mortierellomycotina</taxon>
        <taxon>Mortierellomycetes</taxon>
        <taxon>Mortierellales</taxon>
        <taxon>Mortierellaceae</taxon>
        <taxon>Linnemannia</taxon>
    </lineage>
</organism>
<dbReference type="EMBL" id="JAAAIM010000359">
    <property type="protein sequence ID" value="KAG0289249.1"/>
    <property type="molecule type" value="Genomic_DNA"/>
</dbReference>